<dbReference type="AlphaFoldDB" id="A0A9D1M4V2"/>
<dbReference type="InterPro" id="IPR002168">
    <property type="entry name" value="Lipase_GDXG_HIS_AS"/>
</dbReference>
<evidence type="ECO:0000313" key="5">
    <source>
        <dbReference type="Proteomes" id="UP000824107"/>
    </source>
</evidence>
<dbReference type="GO" id="GO:0016787">
    <property type="term" value="F:hydrolase activity"/>
    <property type="evidence" value="ECO:0007669"/>
    <property type="project" value="UniProtKB-KW"/>
</dbReference>
<reference evidence="4" key="1">
    <citation type="submission" date="2020-10" db="EMBL/GenBank/DDBJ databases">
        <authorList>
            <person name="Gilroy R."/>
        </authorList>
    </citation>
    <scope>NUCLEOTIDE SEQUENCE</scope>
    <source>
        <strain evidence="4">ChiW3-316</strain>
    </source>
</reference>
<dbReference type="PROSITE" id="PS01173">
    <property type="entry name" value="LIPASE_GDXG_HIS"/>
    <property type="match status" value="1"/>
</dbReference>
<organism evidence="4 5">
    <name type="scientific">Candidatus Scatocola faecipullorum</name>
    <dbReference type="NCBI Taxonomy" id="2840917"/>
    <lineage>
        <taxon>Bacteria</taxon>
        <taxon>Pseudomonadati</taxon>
        <taxon>Pseudomonadota</taxon>
        <taxon>Alphaproteobacteria</taxon>
        <taxon>Rhodospirillales</taxon>
        <taxon>Rhodospirillaceae</taxon>
        <taxon>Rhodospirillaceae incertae sedis</taxon>
        <taxon>Candidatus Scatocola</taxon>
    </lineage>
</organism>
<evidence type="ECO:0000259" key="3">
    <source>
        <dbReference type="Pfam" id="PF07859"/>
    </source>
</evidence>
<accession>A0A9D1M4V2</accession>
<dbReference type="PANTHER" id="PTHR48081">
    <property type="entry name" value="AB HYDROLASE SUPERFAMILY PROTEIN C4A8.06C"/>
    <property type="match status" value="1"/>
</dbReference>
<name>A0A9D1M4V2_9PROT</name>
<dbReference type="SUPFAM" id="SSF53474">
    <property type="entry name" value="alpha/beta-Hydrolases"/>
    <property type="match status" value="1"/>
</dbReference>
<proteinExistence type="inferred from homology"/>
<dbReference type="Gene3D" id="3.40.50.1820">
    <property type="entry name" value="alpha/beta hydrolase"/>
    <property type="match status" value="1"/>
</dbReference>
<dbReference type="Pfam" id="PF07859">
    <property type="entry name" value="Abhydrolase_3"/>
    <property type="match status" value="1"/>
</dbReference>
<feature type="domain" description="Alpha/beta hydrolase fold-3" evidence="3">
    <location>
        <begin position="82"/>
        <end position="291"/>
    </location>
</feature>
<comment type="similarity">
    <text evidence="1">Belongs to the 'GDXG' lipolytic enzyme family.</text>
</comment>
<dbReference type="EMBL" id="DVNC01000041">
    <property type="protein sequence ID" value="HIU53701.1"/>
    <property type="molecule type" value="Genomic_DNA"/>
</dbReference>
<dbReference type="InterPro" id="IPR050300">
    <property type="entry name" value="GDXG_lipolytic_enzyme"/>
</dbReference>
<evidence type="ECO:0000256" key="2">
    <source>
        <dbReference type="ARBA" id="ARBA00022801"/>
    </source>
</evidence>
<evidence type="ECO:0000256" key="1">
    <source>
        <dbReference type="ARBA" id="ARBA00010515"/>
    </source>
</evidence>
<keyword evidence="2 4" id="KW-0378">Hydrolase</keyword>
<comment type="caution">
    <text evidence="4">The sequence shown here is derived from an EMBL/GenBank/DDBJ whole genome shotgun (WGS) entry which is preliminary data.</text>
</comment>
<dbReference type="InterPro" id="IPR013094">
    <property type="entry name" value="AB_hydrolase_3"/>
</dbReference>
<gene>
    <name evidence="4" type="ORF">IAD20_06440</name>
</gene>
<protein>
    <submittedName>
        <fullName evidence="4">Alpha/beta hydrolase</fullName>
    </submittedName>
</protein>
<dbReference type="Proteomes" id="UP000824107">
    <property type="component" value="Unassembled WGS sequence"/>
</dbReference>
<evidence type="ECO:0000313" key="4">
    <source>
        <dbReference type="EMBL" id="HIU53701.1"/>
    </source>
</evidence>
<sequence length="328" mass="36017">MHEADLVKPVQKFVSELEKAGGKPLYELTPQEARQVLREVQKDGGVKPEAKIEEIKVPLDNGREMRVLIVRPADVDDTLPVVFYIHGGGWVMGDETTHDRLIRQLADEIPAAVVFPVYTPSPEAQYPQTTNDLFAVLQYVAEYGAKYNLDTGRLAVAGDSVGGNMAAVMALMAKANDNKPEIDFQLLLYPVTDAAFETKSYNAFAEGPWLTKKAMEWFWKQYAPDENSRGEIYASPLRAASEELEGLPAALIITDENDVLRDEGEAYARKLDEAGVTVGSVRINGTIHDFLMLNALADSVPTKAALALAVVSLQDVFDSLVEDETSEA</sequence>
<dbReference type="PANTHER" id="PTHR48081:SF8">
    <property type="entry name" value="ALPHA_BETA HYDROLASE FOLD-3 DOMAIN-CONTAINING PROTEIN-RELATED"/>
    <property type="match status" value="1"/>
</dbReference>
<reference evidence="4" key="2">
    <citation type="journal article" date="2021" name="PeerJ">
        <title>Extensive microbial diversity within the chicken gut microbiome revealed by metagenomics and culture.</title>
        <authorList>
            <person name="Gilroy R."/>
            <person name="Ravi A."/>
            <person name="Getino M."/>
            <person name="Pursley I."/>
            <person name="Horton D.L."/>
            <person name="Alikhan N.F."/>
            <person name="Baker D."/>
            <person name="Gharbi K."/>
            <person name="Hall N."/>
            <person name="Watson M."/>
            <person name="Adriaenssens E.M."/>
            <person name="Foster-Nyarko E."/>
            <person name="Jarju S."/>
            <person name="Secka A."/>
            <person name="Antonio M."/>
            <person name="Oren A."/>
            <person name="Chaudhuri R.R."/>
            <person name="La Ragione R."/>
            <person name="Hildebrand F."/>
            <person name="Pallen M.J."/>
        </authorList>
    </citation>
    <scope>NUCLEOTIDE SEQUENCE</scope>
    <source>
        <strain evidence="4">ChiW3-316</strain>
    </source>
</reference>
<dbReference type="InterPro" id="IPR029058">
    <property type="entry name" value="AB_hydrolase_fold"/>
</dbReference>